<dbReference type="PANTHER" id="PTHR37813:SF1">
    <property type="entry name" value="FELS-2 PROPHAGE PROTEIN"/>
    <property type="match status" value="1"/>
</dbReference>
<protein>
    <submittedName>
        <fullName evidence="4">Phage tail tape measure protein</fullName>
    </submittedName>
</protein>
<keyword evidence="1" id="KW-1188">Viral release from host cell</keyword>
<evidence type="ECO:0000256" key="1">
    <source>
        <dbReference type="ARBA" id="ARBA00022612"/>
    </source>
</evidence>
<name>A0A268EHA1_9BACL</name>
<dbReference type="InterPro" id="IPR010090">
    <property type="entry name" value="Phage_tape_meas"/>
</dbReference>
<feature type="compositionally biased region" description="Polar residues" evidence="2">
    <location>
        <begin position="9"/>
        <end position="23"/>
    </location>
</feature>
<sequence>MDELEDTNRTLSRAQQAVGSSAGSVKRELSAVERAAERATKAMRDLNSRTKDAFRSFGAGVGKGALYGGIAALGTAAYIGGKSLGKAMDFEAQLSTIEALTGATEKEMAQMQALALKMGAATKYNALEAAQAIEELLKAGISPATVQTGALEAALNLATAGGLELADAAEIMSTALNAFQEDEMTAAQAANILAGTANASATSVEELRYSLSMTSAVAAGLGMNFEDTNIALGLF</sequence>
<evidence type="ECO:0000313" key="5">
    <source>
        <dbReference type="Proteomes" id="UP000215596"/>
    </source>
</evidence>
<dbReference type="PANTHER" id="PTHR37813">
    <property type="entry name" value="FELS-2 PROPHAGE PROTEIN"/>
    <property type="match status" value="1"/>
</dbReference>
<organism evidence="4 5">
    <name type="scientific">Paenibacillus campinasensis</name>
    <dbReference type="NCBI Taxonomy" id="66347"/>
    <lineage>
        <taxon>Bacteria</taxon>
        <taxon>Bacillati</taxon>
        <taxon>Bacillota</taxon>
        <taxon>Bacilli</taxon>
        <taxon>Bacillales</taxon>
        <taxon>Paenibacillaceae</taxon>
        <taxon>Paenibacillus</taxon>
    </lineage>
</organism>
<dbReference type="NCBIfam" id="TIGR01760">
    <property type="entry name" value="tape_meas_TP901"/>
    <property type="match status" value="1"/>
</dbReference>
<feature type="region of interest" description="Disordered" evidence="2">
    <location>
        <begin position="1"/>
        <end position="25"/>
    </location>
</feature>
<evidence type="ECO:0000256" key="2">
    <source>
        <dbReference type="SAM" id="MobiDB-lite"/>
    </source>
</evidence>
<comment type="caution">
    <text evidence="4">The sequence shown here is derived from an EMBL/GenBank/DDBJ whole genome shotgun (WGS) entry which is preliminary data.</text>
</comment>
<dbReference type="AlphaFoldDB" id="A0A268EHA1"/>
<reference evidence="4 5" key="1">
    <citation type="submission" date="2017-07" db="EMBL/GenBank/DDBJ databases">
        <title>Isolation and whole genome analysis of endospore-forming bacteria from heroin.</title>
        <authorList>
            <person name="Kalinowski J."/>
            <person name="Ahrens B."/>
            <person name="Al-Dilaimi A."/>
            <person name="Winkler A."/>
            <person name="Wibberg D."/>
            <person name="Schleenbecker U."/>
            <person name="Ruckert C."/>
            <person name="Wolfel R."/>
            <person name="Grass G."/>
        </authorList>
    </citation>
    <scope>NUCLEOTIDE SEQUENCE [LARGE SCALE GENOMIC DNA]</scope>
    <source>
        <strain evidence="4 5">7537-G1</strain>
    </source>
</reference>
<evidence type="ECO:0000313" key="4">
    <source>
        <dbReference type="EMBL" id="PAD72459.1"/>
    </source>
</evidence>
<dbReference type="OrthoDB" id="90760at2"/>
<proteinExistence type="predicted"/>
<feature type="non-terminal residue" evidence="4">
    <location>
        <position position="235"/>
    </location>
</feature>
<dbReference type="Proteomes" id="UP000215596">
    <property type="component" value="Unassembled WGS sequence"/>
</dbReference>
<feature type="domain" description="Phage tail tape measure protein" evidence="3">
    <location>
        <begin position="113"/>
        <end position="235"/>
    </location>
</feature>
<accession>A0A268EHA1</accession>
<gene>
    <name evidence="4" type="ORF">CHH67_22715</name>
</gene>
<evidence type="ECO:0000259" key="3">
    <source>
        <dbReference type="Pfam" id="PF10145"/>
    </source>
</evidence>
<dbReference type="EMBL" id="NPBY01000079">
    <property type="protein sequence ID" value="PAD72459.1"/>
    <property type="molecule type" value="Genomic_DNA"/>
</dbReference>
<dbReference type="Pfam" id="PF10145">
    <property type="entry name" value="PhageMin_Tail"/>
    <property type="match status" value="1"/>
</dbReference>